<organism evidence="3">
    <name type="scientific">Rodentolepis nana</name>
    <name type="common">Dwarf tapeworm</name>
    <name type="synonym">Hymenolepis nana</name>
    <dbReference type="NCBI Taxonomy" id="102285"/>
    <lineage>
        <taxon>Eukaryota</taxon>
        <taxon>Metazoa</taxon>
        <taxon>Spiralia</taxon>
        <taxon>Lophotrochozoa</taxon>
        <taxon>Platyhelminthes</taxon>
        <taxon>Cestoda</taxon>
        <taxon>Eucestoda</taxon>
        <taxon>Cyclophyllidea</taxon>
        <taxon>Hymenolepididae</taxon>
        <taxon>Rodentolepis</taxon>
    </lineage>
</organism>
<evidence type="ECO:0000313" key="2">
    <source>
        <dbReference type="Proteomes" id="UP000278807"/>
    </source>
</evidence>
<proteinExistence type="predicted"/>
<keyword evidence="2" id="KW-1185">Reference proteome</keyword>
<reference evidence="1 2" key="2">
    <citation type="submission" date="2018-11" db="EMBL/GenBank/DDBJ databases">
        <authorList>
            <consortium name="Pathogen Informatics"/>
        </authorList>
    </citation>
    <scope>NUCLEOTIDE SEQUENCE [LARGE SCALE GENOMIC DNA]</scope>
</reference>
<reference evidence="3" key="1">
    <citation type="submission" date="2017-02" db="UniProtKB">
        <authorList>
            <consortium name="WormBaseParasite"/>
        </authorList>
    </citation>
    <scope>IDENTIFICATION</scope>
</reference>
<dbReference type="AlphaFoldDB" id="A0A0R3TF94"/>
<protein>
    <submittedName>
        <fullName evidence="3">Profilin</fullName>
    </submittedName>
</protein>
<dbReference type="EMBL" id="UZAE01005299">
    <property type="protein sequence ID" value="VDO01591.1"/>
    <property type="molecule type" value="Genomic_DNA"/>
</dbReference>
<accession>A0A0R3TF94</accession>
<evidence type="ECO:0000313" key="1">
    <source>
        <dbReference type="EMBL" id="VDO01591.1"/>
    </source>
</evidence>
<dbReference type="Proteomes" id="UP000278807">
    <property type="component" value="Unassembled WGS sequence"/>
</dbReference>
<evidence type="ECO:0000313" key="3">
    <source>
        <dbReference type="WBParaSite" id="HNAJ_0000573401-mRNA-1"/>
    </source>
</evidence>
<dbReference type="WBParaSite" id="HNAJ_0000573401-mRNA-1">
    <property type="protein sequence ID" value="HNAJ_0000573401-mRNA-1"/>
    <property type="gene ID" value="HNAJ_0000573401"/>
</dbReference>
<sequence length="159" mass="18252">MCAHRRPPDKLSEPDLTTVWTPVYYGDYEDLKENWNGSSARFVVFSNRNGGLTLKDTRTNCIYQITNHYRVTIDGRTYSGRPLCNLIKSIYEDYGGFDFASFTQAPSLIYIEDLKHFAADKMLQPLTLSSSRTKTIQKGDFGHVMRAIHPKTTSLVWQM</sequence>
<name>A0A0R3TF94_RODNA</name>
<dbReference type="STRING" id="102285.A0A0R3TF94"/>
<gene>
    <name evidence="1" type="ORF">HNAJ_LOCUS5731</name>
</gene>